<gene>
    <name evidence="3" type="ORF">ABS766_07905</name>
</gene>
<evidence type="ECO:0008006" key="5">
    <source>
        <dbReference type="Google" id="ProtNLM"/>
    </source>
</evidence>
<feature type="transmembrane region" description="Helical" evidence="1">
    <location>
        <begin position="43"/>
        <end position="60"/>
    </location>
</feature>
<evidence type="ECO:0000313" key="4">
    <source>
        <dbReference type="Proteomes" id="UP001629156"/>
    </source>
</evidence>
<evidence type="ECO:0000256" key="1">
    <source>
        <dbReference type="SAM" id="Phobius"/>
    </source>
</evidence>
<name>A0ABW8YW89_9FLAO</name>
<keyword evidence="2" id="KW-0732">Signal</keyword>
<feature type="signal peptide" evidence="2">
    <location>
        <begin position="1"/>
        <end position="23"/>
    </location>
</feature>
<protein>
    <recommendedName>
        <fullName evidence="5">Signal peptidase</fullName>
    </recommendedName>
</protein>
<dbReference type="EMBL" id="JBELPZ010000006">
    <property type="protein sequence ID" value="MFL9844339.1"/>
    <property type="molecule type" value="Genomic_DNA"/>
</dbReference>
<evidence type="ECO:0000313" key="3">
    <source>
        <dbReference type="EMBL" id="MFL9844339.1"/>
    </source>
</evidence>
<dbReference type="Proteomes" id="UP001629156">
    <property type="component" value="Unassembled WGS sequence"/>
</dbReference>
<comment type="caution">
    <text evidence="3">The sequence shown here is derived from an EMBL/GenBank/DDBJ whole genome shotgun (WGS) entry which is preliminary data.</text>
</comment>
<keyword evidence="1" id="KW-1133">Transmembrane helix</keyword>
<evidence type="ECO:0000256" key="2">
    <source>
        <dbReference type="SAM" id="SignalP"/>
    </source>
</evidence>
<keyword evidence="1" id="KW-0472">Membrane</keyword>
<accession>A0ABW8YW89</accession>
<proteinExistence type="predicted"/>
<organism evidence="3 4">
    <name type="scientific">Flavobacterium rhizosphaerae</name>
    <dbReference type="NCBI Taxonomy" id="3163298"/>
    <lineage>
        <taxon>Bacteria</taxon>
        <taxon>Pseudomonadati</taxon>
        <taxon>Bacteroidota</taxon>
        <taxon>Flavobacteriia</taxon>
        <taxon>Flavobacteriales</taxon>
        <taxon>Flavobacteriaceae</taxon>
        <taxon>Flavobacterium</taxon>
    </lineage>
</organism>
<sequence>MKKSILKWCMLAFLLISNLAVFAQGGTEDTPEPGDGTEPIDSKLIWLAIIGIAFAFLYFANKRKAVRA</sequence>
<keyword evidence="4" id="KW-1185">Reference proteome</keyword>
<keyword evidence="1" id="KW-0812">Transmembrane</keyword>
<reference evidence="3 4" key="1">
    <citation type="submission" date="2024-06" db="EMBL/GenBank/DDBJ databases">
        <authorList>
            <person name="Kaempfer P."/>
            <person name="Viver T."/>
        </authorList>
    </citation>
    <scope>NUCLEOTIDE SEQUENCE [LARGE SCALE GENOMIC DNA]</scope>
    <source>
        <strain evidence="3 4">ST-119</strain>
    </source>
</reference>
<feature type="chain" id="PRO_5045223893" description="Signal peptidase" evidence="2">
    <location>
        <begin position="24"/>
        <end position="68"/>
    </location>
</feature>
<dbReference type="RefSeq" id="WP_408084589.1">
    <property type="nucleotide sequence ID" value="NZ_JBELPZ010000006.1"/>
</dbReference>